<dbReference type="Proteomes" id="UP000260795">
    <property type="component" value="Unassembled WGS sequence"/>
</dbReference>
<protein>
    <submittedName>
        <fullName evidence="3">XRE family transcriptional regulator</fullName>
    </submittedName>
</protein>
<feature type="domain" description="HTH cro/C1-type" evidence="2">
    <location>
        <begin position="8"/>
        <end position="62"/>
    </location>
</feature>
<comment type="caution">
    <text evidence="3">The sequence shown here is derived from an EMBL/GenBank/DDBJ whole genome shotgun (WGS) entry which is preliminary data.</text>
</comment>
<dbReference type="PANTHER" id="PTHR46558">
    <property type="entry name" value="TRACRIPTIONAL REGULATORY PROTEIN-RELATED-RELATED"/>
    <property type="match status" value="1"/>
</dbReference>
<dbReference type="SMART" id="SM00530">
    <property type="entry name" value="HTH_XRE"/>
    <property type="match status" value="1"/>
</dbReference>
<dbReference type="InterPro" id="IPR010982">
    <property type="entry name" value="Lambda_DNA-bd_dom_sf"/>
</dbReference>
<dbReference type="GO" id="GO:0003677">
    <property type="term" value="F:DNA binding"/>
    <property type="evidence" value="ECO:0007669"/>
    <property type="project" value="UniProtKB-KW"/>
</dbReference>
<accession>A0A3E4R825</accession>
<organism evidence="3 4">
    <name type="scientific">Bacteroides uniformis</name>
    <dbReference type="NCBI Taxonomy" id="820"/>
    <lineage>
        <taxon>Bacteria</taxon>
        <taxon>Pseudomonadati</taxon>
        <taxon>Bacteroidota</taxon>
        <taxon>Bacteroidia</taxon>
        <taxon>Bacteroidales</taxon>
        <taxon>Bacteroidaceae</taxon>
        <taxon>Bacteroides</taxon>
    </lineage>
</organism>
<proteinExistence type="predicted"/>
<evidence type="ECO:0000313" key="4">
    <source>
        <dbReference type="Proteomes" id="UP000260795"/>
    </source>
</evidence>
<keyword evidence="1" id="KW-0238">DNA-binding</keyword>
<dbReference type="EMBL" id="QSRK01000004">
    <property type="protein sequence ID" value="RGL16310.1"/>
    <property type="molecule type" value="Genomic_DNA"/>
</dbReference>
<gene>
    <name evidence="3" type="ORF">DXC80_03840</name>
</gene>
<dbReference type="PROSITE" id="PS50943">
    <property type="entry name" value="HTH_CROC1"/>
    <property type="match status" value="1"/>
</dbReference>
<dbReference type="AlphaFoldDB" id="A0A3E4R825"/>
<dbReference type="PANTHER" id="PTHR46558:SF4">
    <property type="entry name" value="DNA-BIDING PHAGE PROTEIN"/>
    <property type="match status" value="1"/>
</dbReference>
<dbReference type="CDD" id="cd00093">
    <property type="entry name" value="HTH_XRE"/>
    <property type="match status" value="1"/>
</dbReference>
<evidence type="ECO:0000259" key="2">
    <source>
        <dbReference type="PROSITE" id="PS50943"/>
    </source>
</evidence>
<evidence type="ECO:0000313" key="3">
    <source>
        <dbReference type="EMBL" id="RGL16310.1"/>
    </source>
</evidence>
<name>A0A3E4R825_BACUN</name>
<dbReference type="InterPro" id="IPR001387">
    <property type="entry name" value="Cro/C1-type_HTH"/>
</dbReference>
<evidence type="ECO:0000256" key="1">
    <source>
        <dbReference type="ARBA" id="ARBA00023125"/>
    </source>
</evidence>
<dbReference type="Pfam" id="PF01381">
    <property type="entry name" value="HTH_3"/>
    <property type="match status" value="1"/>
</dbReference>
<reference evidence="3 4" key="1">
    <citation type="submission" date="2018-08" db="EMBL/GenBank/DDBJ databases">
        <title>A genome reference for cultivated species of the human gut microbiota.</title>
        <authorList>
            <person name="Zou Y."/>
            <person name="Xue W."/>
            <person name="Luo G."/>
        </authorList>
    </citation>
    <scope>NUCLEOTIDE SEQUENCE [LARGE SCALE GENOMIC DNA]</scope>
    <source>
        <strain evidence="3 4">TF08-13</strain>
    </source>
</reference>
<dbReference type="Gene3D" id="1.10.260.40">
    <property type="entry name" value="lambda repressor-like DNA-binding domains"/>
    <property type="match status" value="1"/>
</dbReference>
<dbReference type="SUPFAM" id="SSF47413">
    <property type="entry name" value="lambda repressor-like DNA-binding domains"/>
    <property type="match status" value="1"/>
</dbReference>
<sequence>MKKQLNRLKVVLAEKNISNKELAEKIGVGQVTMSKWVTNTSQPNLEMLIKISKALEVSLDCLVRTEK</sequence>
<dbReference type="RefSeq" id="WP_117680705.1">
    <property type="nucleotide sequence ID" value="NZ_QSRK01000004.1"/>
</dbReference>